<feature type="region of interest" description="Disordered" evidence="1">
    <location>
        <begin position="32"/>
        <end position="66"/>
    </location>
</feature>
<keyword evidence="3" id="KW-1185">Reference proteome</keyword>
<dbReference type="Proteomes" id="UP000765509">
    <property type="component" value="Unassembled WGS sequence"/>
</dbReference>
<proteinExistence type="predicted"/>
<evidence type="ECO:0000313" key="2">
    <source>
        <dbReference type="EMBL" id="MBW0476555.1"/>
    </source>
</evidence>
<accession>A0A9Q3C4I8</accession>
<sequence>MSFENDKYSVDKATYDFFLRQSKAVVSKRVSAIEQVPEKQSPTEDSESGSIGDAIIEHSDDDQDPKEEFLVENQEETQLEI</sequence>
<protein>
    <submittedName>
        <fullName evidence="2">Uncharacterized protein</fullName>
    </submittedName>
</protein>
<evidence type="ECO:0000313" key="3">
    <source>
        <dbReference type="Proteomes" id="UP000765509"/>
    </source>
</evidence>
<organism evidence="2 3">
    <name type="scientific">Austropuccinia psidii MF-1</name>
    <dbReference type="NCBI Taxonomy" id="1389203"/>
    <lineage>
        <taxon>Eukaryota</taxon>
        <taxon>Fungi</taxon>
        <taxon>Dikarya</taxon>
        <taxon>Basidiomycota</taxon>
        <taxon>Pucciniomycotina</taxon>
        <taxon>Pucciniomycetes</taxon>
        <taxon>Pucciniales</taxon>
        <taxon>Sphaerophragmiaceae</taxon>
        <taxon>Austropuccinia</taxon>
    </lineage>
</organism>
<comment type="caution">
    <text evidence="2">The sequence shown here is derived from an EMBL/GenBank/DDBJ whole genome shotgun (WGS) entry which is preliminary data.</text>
</comment>
<evidence type="ECO:0000256" key="1">
    <source>
        <dbReference type="SAM" id="MobiDB-lite"/>
    </source>
</evidence>
<dbReference type="AlphaFoldDB" id="A0A9Q3C4I8"/>
<name>A0A9Q3C4I8_9BASI</name>
<gene>
    <name evidence="2" type="ORF">O181_016270</name>
</gene>
<reference evidence="2" key="1">
    <citation type="submission" date="2021-03" db="EMBL/GenBank/DDBJ databases">
        <title>Draft genome sequence of rust myrtle Austropuccinia psidii MF-1, a brazilian biotype.</title>
        <authorList>
            <person name="Quecine M.C."/>
            <person name="Pachon D.M.R."/>
            <person name="Bonatelli M.L."/>
            <person name="Correr F.H."/>
            <person name="Franceschini L.M."/>
            <person name="Leite T.F."/>
            <person name="Margarido G.R.A."/>
            <person name="Almeida C.A."/>
            <person name="Ferrarezi J.A."/>
            <person name="Labate C.A."/>
        </authorList>
    </citation>
    <scope>NUCLEOTIDE SEQUENCE</scope>
    <source>
        <strain evidence="2">MF-1</strain>
    </source>
</reference>
<dbReference type="EMBL" id="AVOT02004506">
    <property type="protein sequence ID" value="MBW0476555.1"/>
    <property type="molecule type" value="Genomic_DNA"/>
</dbReference>